<evidence type="ECO:0000256" key="3">
    <source>
        <dbReference type="ARBA" id="ARBA00022960"/>
    </source>
</evidence>
<dbReference type="InterPro" id="IPR050644">
    <property type="entry name" value="PG_Glycine_Bridge_Synth"/>
</dbReference>
<evidence type="ECO:0000256" key="1">
    <source>
        <dbReference type="ARBA" id="ARBA00009943"/>
    </source>
</evidence>
<dbReference type="SUPFAM" id="SSF55729">
    <property type="entry name" value="Acyl-CoA N-acyltransferases (Nat)"/>
    <property type="match status" value="1"/>
</dbReference>
<accession>A0ABV2TY86</accession>
<dbReference type="EMBL" id="JBEWYP010000007">
    <property type="protein sequence ID" value="MET7030251.1"/>
    <property type="molecule type" value="Genomic_DNA"/>
</dbReference>
<dbReference type="PANTHER" id="PTHR36174:SF1">
    <property type="entry name" value="LIPID II:GLYCINE GLYCYLTRANSFERASE"/>
    <property type="match status" value="1"/>
</dbReference>
<keyword evidence="5" id="KW-0012">Acyltransferase</keyword>
<keyword evidence="6" id="KW-0961">Cell wall biogenesis/degradation</keyword>
<keyword evidence="2" id="KW-0808">Transferase</keyword>
<dbReference type="PROSITE" id="PS51191">
    <property type="entry name" value="FEMABX"/>
    <property type="match status" value="1"/>
</dbReference>
<comment type="similarity">
    <text evidence="1">Belongs to the FemABX family.</text>
</comment>
<protein>
    <submittedName>
        <fullName evidence="7">Peptidoglycan bridge formation glycyltransferase FemA/FemB family protein</fullName>
    </submittedName>
</protein>
<evidence type="ECO:0000256" key="2">
    <source>
        <dbReference type="ARBA" id="ARBA00022679"/>
    </source>
</evidence>
<proteinExistence type="inferred from homology"/>
<dbReference type="RefSeq" id="WP_354619042.1">
    <property type="nucleotide sequence ID" value="NZ_JBEWYP010000007.1"/>
</dbReference>
<keyword evidence="3" id="KW-0133">Cell shape</keyword>
<dbReference type="Gene3D" id="3.40.630.30">
    <property type="match status" value="1"/>
</dbReference>
<name>A0ABV2TY86_9FLAO</name>
<gene>
    <name evidence="7" type="ORF">ABXZ32_12655</name>
</gene>
<keyword evidence="8" id="KW-1185">Reference proteome</keyword>
<sequence>MIDIIRSKKKWDAVLKMVDIYDFYHTYDYHHIIKNKLDEPILVKYTEKDYIIAIPFLMRPIYGTPYYDLTSVYGYSGPITKNINTQFDNGDYIKDFKIYLTSQNIISIFSRLNPFIANQRLCIQGLGEITSLSKVVNIDLTLDLEEQLRAYHKRLRTHINKARRLCSIKIAESKEEVKAFIDLYYKTMERVNAKKYYFFDEKYFFDLLNSKDYNTRILLAIENETNAIVSGAMFITTNEIVQYHLSGTDEEKLDLYPNKLLIDEMRIIATQENCRFFNLGGGVGNQEDSLFHFKSGFSKDFKDFNLWKVIVNQEVYDQLTLEKSIDSQTNYFPLYRSLDLN</sequence>
<dbReference type="Proteomes" id="UP001549773">
    <property type="component" value="Unassembled WGS sequence"/>
</dbReference>
<evidence type="ECO:0000313" key="8">
    <source>
        <dbReference type="Proteomes" id="UP001549773"/>
    </source>
</evidence>
<evidence type="ECO:0000256" key="6">
    <source>
        <dbReference type="ARBA" id="ARBA00023316"/>
    </source>
</evidence>
<evidence type="ECO:0000256" key="5">
    <source>
        <dbReference type="ARBA" id="ARBA00023315"/>
    </source>
</evidence>
<dbReference type="PANTHER" id="PTHR36174">
    <property type="entry name" value="LIPID II:GLYCINE GLYCYLTRANSFERASE"/>
    <property type="match status" value="1"/>
</dbReference>
<evidence type="ECO:0000313" key="7">
    <source>
        <dbReference type="EMBL" id="MET7030251.1"/>
    </source>
</evidence>
<dbReference type="InterPro" id="IPR003447">
    <property type="entry name" value="FEMABX"/>
</dbReference>
<dbReference type="InterPro" id="IPR016181">
    <property type="entry name" value="Acyl_CoA_acyltransferase"/>
</dbReference>
<keyword evidence="4" id="KW-0573">Peptidoglycan synthesis</keyword>
<comment type="caution">
    <text evidence="7">The sequence shown here is derived from an EMBL/GenBank/DDBJ whole genome shotgun (WGS) entry which is preliminary data.</text>
</comment>
<reference evidence="7 8" key="1">
    <citation type="submission" date="2024-07" db="EMBL/GenBank/DDBJ databases">
        <title>The genome sequence of type strain Sediminicola luteus GDMCC 1.2596T.</title>
        <authorList>
            <person name="Liu Y."/>
        </authorList>
    </citation>
    <scope>NUCLEOTIDE SEQUENCE [LARGE SCALE GENOMIC DNA]</scope>
    <source>
        <strain evidence="7 8">GDMCC 1.2596</strain>
    </source>
</reference>
<organism evidence="7 8">
    <name type="scientific">Sediminicola luteus</name>
    <dbReference type="NCBI Taxonomy" id="319238"/>
    <lineage>
        <taxon>Bacteria</taxon>
        <taxon>Pseudomonadati</taxon>
        <taxon>Bacteroidota</taxon>
        <taxon>Flavobacteriia</taxon>
        <taxon>Flavobacteriales</taxon>
        <taxon>Flavobacteriaceae</taxon>
        <taxon>Sediminicola</taxon>
    </lineage>
</organism>
<dbReference type="Pfam" id="PF02388">
    <property type="entry name" value="FemAB"/>
    <property type="match status" value="1"/>
</dbReference>
<evidence type="ECO:0000256" key="4">
    <source>
        <dbReference type="ARBA" id="ARBA00022984"/>
    </source>
</evidence>